<sequence length="102" mass="11370">MGAGPGPGPLRTSRTSPRTPSRASSRTSAPLLLPASLLAVLVLALLVAHTTPARAKPMAMASPDQVLENMKQIPQWHCLRYRKFDLVTQHKRCRHFRIDRKH</sequence>
<feature type="region of interest" description="Disordered" evidence="1">
    <location>
        <begin position="1"/>
        <end position="27"/>
    </location>
</feature>
<dbReference type="KEGG" id="tpal:117650051"/>
<dbReference type="OrthoDB" id="8191442at2759"/>
<feature type="compositionally biased region" description="Low complexity" evidence="1">
    <location>
        <begin position="9"/>
        <end position="27"/>
    </location>
</feature>
<organism evidence="3">
    <name type="scientific">Thrips palmi</name>
    <name type="common">Melon thrips</name>
    <dbReference type="NCBI Taxonomy" id="161013"/>
    <lineage>
        <taxon>Eukaryota</taxon>
        <taxon>Metazoa</taxon>
        <taxon>Ecdysozoa</taxon>
        <taxon>Arthropoda</taxon>
        <taxon>Hexapoda</taxon>
        <taxon>Insecta</taxon>
        <taxon>Pterygota</taxon>
        <taxon>Neoptera</taxon>
        <taxon>Paraneoptera</taxon>
        <taxon>Thysanoptera</taxon>
        <taxon>Terebrantia</taxon>
        <taxon>Thripoidea</taxon>
        <taxon>Thripidae</taxon>
        <taxon>Thrips</taxon>
    </lineage>
</organism>
<evidence type="ECO:0000256" key="1">
    <source>
        <dbReference type="SAM" id="MobiDB-lite"/>
    </source>
</evidence>
<keyword evidence="2" id="KW-1185">Reference proteome</keyword>
<gene>
    <name evidence="3" type="primary">LOC117650051</name>
</gene>
<dbReference type="Proteomes" id="UP000515158">
    <property type="component" value="Unplaced"/>
</dbReference>
<dbReference type="GeneID" id="117650051"/>
<proteinExistence type="predicted"/>
<protein>
    <submittedName>
        <fullName evidence="3">Uncharacterized protein LOC117650051</fullName>
    </submittedName>
</protein>
<dbReference type="InParanoid" id="A0A6P8ZWK8"/>
<name>A0A6P8ZWK8_THRPL</name>
<evidence type="ECO:0000313" key="3">
    <source>
        <dbReference type="RefSeq" id="XP_034249211.1"/>
    </source>
</evidence>
<dbReference type="RefSeq" id="XP_034249211.1">
    <property type="nucleotide sequence ID" value="XM_034393320.1"/>
</dbReference>
<evidence type="ECO:0000313" key="2">
    <source>
        <dbReference type="Proteomes" id="UP000515158"/>
    </source>
</evidence>
<dbReference type="AlphaFoldDB" id="A0A6P8ZWK8"/>
<reference evidence="3" key="1">
    <citation type="submission" date="2025-08" db="UniProtKB">
        <authorList>
            <consortium name="RefSeq"/>
        </authorList>
    </citation>
    <scope>IDENTIFICATION</scope>
    <source>
        <tissue evidence="3">Total insect</tissue>
    </source>
</reference>
<accession>A0A6P8ZWK8</accession>